<protein>
    <submittedName>
        <fullName evidence="1">Uncharacterized protein</fullName>
    </submittedName>
</protein>
<reference evidence="1" key="3">
    <citation type="submission" date="2023-01" db="EMBL/GenBank/DDBJ databases">
        <authorList>
            <person name="Patra A."/>
        </authorList>
    </citation>
    <scope>NUCLEOTIDE SEQUENCE</scope>
    <source>
        <strain evidence="1">Wonlab-2016</strain>
        <tissue evidence="1">Foot muscle</tissue>
    </source>
</reference>
<proteinExistence type="predicted"/>
<dbReference type="EMBL" id="JACVVK020000092">
    <property type="protein sequence ID" value="KAK7493496.1"/>
    <property type="molecule type" value="Genomic_DNA"/>
</dbReference>
<name>A0ABD0J9G5_9CAEN</name>
<sequence>MLSAGERSFRTRRSKICFAQLERVESMNHLVSRRSMGCLELWTAKVHMRALFLKTEVSQGDPNQGLSCFFLVTVTFQ</sequence>
<evidence type="ECO:0000313" key="3">
    <source>
        <dbReference type="Proteomes" id="UP001519460"/>
    </source>
</evidence>
<dbReference type="Proteomes" id="UP001519460">
    <property type="component" value="Unassembled WGS sequence"/>
</dbReference>
<keyword evidence="3" id="KW-1185">Reference proteome</keyword>
<organism evidence="1 3">
    <name type="scientific">Batillaria attramentaria</name>
    <dbReference type="NCBI Taxonomy" id="370345"/>
    <lineage>
        <taxon>Eukaryota</taxon>
        <taxon>Metazoa</taxon>
        <taxon>Spiralia</taxon>
        <taxon>Lophotrochozoa</taxon>
        <taxon>Mollusca</taxon>
        <taxon>Gastropoda</taxon>
        <taxon>Caenogastropoda</taxon>
        <taxon>Sorbeoconcha</taxon>
        <taxon>Cerithioidea</taxon>
        <taxon>Batillariidae</taxon>
        <taxon>Batillaria</taxon>
    </lineage>
</organism>
<gene>
    <name evidence="2" type="ORF">BaRGS_00015207</name>
    <name evidence="1" type="ORF">BaRGS_00037123</name>
</gene>
<reference evidence="1 3" key="2">
    <citation type="journal article" date="2023" name="Sci. Data">
        <title>Genome assembly of the Korean intertidal mud-creeper Batillaria attramentaria.</title>
        <authorList>
            <person name="Patra A.K."/>
            <person name="Ho P.T."/>
            <person name="Jun S."/>
            <person name="Lee S.J."/>
            <person name="Kim Y."/>
            <person name="Won Y.J."/>
        </authorList>
    </citation>
    <scope>NUCLEOTIDE SEQUENCE [LARGE SCALE GENOMIC DNA]</scope>
    <source>
        <strain evidence="1">Wonlab-2016</strain>
    </source>
</reference>
<evidence type="ECO:0000313" key="2">
    <source>
        <dbReference type="EMBL" id="KAK7493496.1"/>
    </source>
</evidence>
<reference evidence="1" key="1">
    <citation type="submission" date="2020-09" db="EMBL/GenBank/DDBJ databases">
        <authorList>
            <person name="Won Y."/>
        </authorList>
    </citation>
    <scope>NUCLEOTIDE SEQUENCE</scope>
    <source>
        <strain evidence="1">Wonlab-2016</strain>
        <tissue evidence="1">Foot muscle</tissue>
    </source>
</reference>
<dbReference type="EMBL" id="JACVVK020000546">
    <property type="protein sequence ID" value="KAK7466758.1"/>
    <property type="molecule type" value="Genomic_DNA"/>
</dbReference>
<comment type="caution">
    <text evidence="1">The sequence shown here is derived from an EMBL/GenBank/DDBJ whole genome shotgun (WGS) entry which is preliminary data.</text>
</comment>
<dbReference type="AlphaFoldDB" id="A0ABD0J9G5"/>
<accession>A0ABD0J9G5</accession>
<evidence type="ECO:0000313" key="1">
    <source>
        <dbReference type="EMBL" id="KAK7466758.1"/>
    </source>
</evidence>